<protein>
    <recommendedName>
        <fullName evidence="1">Xylose isomerase-like TIM barrel domain-containing protein</fullName>
    </recommendedName>
</protein>
<dbReference type="SUPFAM" id="SSF140663">
    <property type="entry name" value="TTHA0068-like"/>
    <property type="match status" value="1"/>
</dbReference>
<dbReference type="EMBL" id="CADCWL010000100">
    <property type="protein sequence ID" value="CAA9565141.1"/>
    <property type="molecule type" value="Genomic_DNA"/>
</dbReference>
<dbReference type="Gene3D" id="1.10.3450.10">
    <property type="entry name" value="TTHA0068-like"/>
    <property type="match status" value="1"/>
</dbReference>
<sequence>MTEHRHSGAVRAPSVAPTSLRLGLSSGALYPDVPSEDAPAVAAARGFADVEFMLQTAGEYAPAFARRLARACRASSCRVHAVHVRQGLHPLADPYRRRAAEALALFDRAIALAATLEARVVVWHGPERAAVAAPGGWDRFLALAAERAAACYAAGVTLGIENVSWCALPGVREVAAFAARAPDLAPAGALGFVFDPFQAAEAGANPFMLLAAMGDRVVDVHLSDLRESDRAARHLPPGEGNLPWPALLRAVAAAYAGPLMLEGIVAGDPGRLDRARERLDPLLAVLAVDSVDPCAATPPPGVQEGIRLFNAREFYACHEAIEAEWHAERRPIRRLYQGILQIGVGFHHALGGNGRGALPLLADGIAKTAAFAPRCLGIETARLAADSQLCLDRLQALGPDGLAAFDPATIPTIHLVATPYAAPASHGLG</sequence>
<dbReference type="SUPFAM" id="SSF51658">
    <property type="entry name" value="Xylose isomerase-like"/>
    <property type="match status" value="1"/>
</dbReference>
<dbReference type="PANTHER" id="PTHR12110:SF41">
    <property type="entry name" value="INOSOSE DEHYDRATASE"/>
    <property type="match status" value="1"/>
</dbReference>
<organism evidence="2">
    <name type="scientific">uncultured Thermomicrobiales bacterium</name>
    <dbReference type="NCBI Taxonomy" id="1645740"/>
    <lineage>
        <taxon>Bacteria</taxon>
        <taxon>Pseudomonadati</taxon>
        <taxon>Thermomicrobiota</taxon>
        <taxon>Thermomicrobia</taxon>
        <taxon>Thermomicrobiales</taxon>
        <taxon>environmental samples</taxon>
    </lineage>
</organism>
<evidence type="ECO:0000259" key="1">
    <source>
        <dbReference type="Pfam" id="PF01261"/>
    </source>
</evidence>
<name>A0A6J4V2P9_9BACT</name>
<gene>
    <name evidence="2" type="ORF">AVDCRST_MAG19-2179</name>
</gene>
<accession>A0A6J4V2P9</accession>
<dbReference type="Pfam" id="PF01261">
    <property type="entry name" value="AP_endonuc_2"/>
    <property type="match status" value="1"/>
</dbReference>
<evidence type="ECO:0000313" key="2">
    <source>
        <dbReference type="EMBL" id="CAA9565141.1"/>
    </source>
</evidence>
<dbReference type="InterPro" id="IPR023203">
    <property type="entry name" value="TTHA0068_sf"/>
</dbReference>
<proteinExistence type="predicted"/>
<dbReference type="InterPro" id="IPR013022">
    <property type="entry name" value="Xyl_isomerase-like_TIM-brl"/>
</dbReference>
<dbReference type="PANTHER" id="PTHR12110">
    <property type="entry name" value="HYDROXYPYRUVATE ISOMERASE"/>
    <property type="match status" value="1"/>
</dbReference>
<reference evidence="2" key="1">
    <citation type="submission" date="2020-02" db="EMBL/GenBank/DDBJ databases">
        <authorList>
            <person name="Meier V. D."/>
        </authorList>
    </citation>
    <scope>NUCLEOTIDE SEQUENCE</scope>
    <source>
        <strain evidence="2">AVDCRST_MAG19</strain>
    </source>
</reference>
<dbReference type="InterPro" id="IPR036237">
    <property type="entry name" value="Xyl_isomerase-like_sf"/>
</dbReference>
<dbReference type="InterPro" id="IPR005500">
    <property type="entry name" value="DUF309"/>
</dbReference>
<feature type="domain" description="Xylose isomerase-like TIM barrel" evidence="1">
    <location>
        <begin position="40"/>
        <end position="270"/>
    </location>
</feature>
<dbReference type="InterPro" id="IPR050312">
    <property type="entry name" value="IolE/XylAMocC-like"/>
</dbReference>
<dbReference type="Gene3D" id="3.20.20.150">
    <property type="entry name" value="Divalent-metal-dependent TIM barrel enzymes"/>
    <property type="match status" value="1"/>
</dbReference>
<dbReference type="AlphaFoldDB" id="A0A6J4V2P9"/>
<dbReference type="Pfam" id="PF03745">
    <property type="entry name" value="DUF309"/>
    <property type="match status" value="1"/>
</dbReference>